<reference evidence="3" key="1">
    <citation type="journal article" date="2018" name="Nat. Commun.">
        <title>Diversity and evolution of the emerging Pandoraviridae family.</title>
        <authorList>
            <person name="Legendre M."/>
            <person name="Fabre E."/>
            <person name="Poirot O."/>
            <person name="Jeudy S."/>
            <person name="Lartigue A."/>
            <person name="Alempic J.M."/>
            <person name="Beucher L."/>
            <person name="Philippe N."/>
            <person name="Bertaux L."/>
            <person name="Christo-Foroux E."/>
            <person name="Labadie K."/>
            <person name="Coute Y."/>
            <person name="Abergel C."/>
            <person name="Claverie J.M."/>
        </authorList>
    </citation>
    <scope>NUCLEOTIDE SEQUENCE [LARGE SCALE GENOMIC DNA]</scope>
    <source>
        <strain evidence="3">Macleodensis</strain>
    </source>
</reference>
<dbReference type="GeneID" id="36841706"/>
<gene>
    <name evidence="3" type="ORF">pmac_cds_563</name>
</gene>
<keyword evidence="2" id="KW-1133">Transmembrane helix</keyword>
<feature type="region of interest" description="Disordered" evidence="1">
    <location>
        <begin position="69"/>
        <end position="88"/>
    </location>
</feature>
<keyword evidence="2" id="KW-0472">Membrane</keyword>
<dbReference type="EMBL" id="MG011691">
    <property type="protein sequence ID" value="AVK77251.1"/>
    <property type="molecule type" value="Genomic_DNA"/>
</dbReference>
<feature type="transmembrane region" description="Helical" evidence="2">
    <location>
        <begin position="15"/>
        <end position="39"/>
    </location>
</feature>
<name>A0A2U7UGT9_9VIRU</name>
<dbReference type="Pfam" id="PF19167">
    <property type="entry name" value="DUF5849"/>
    <property type="match status" value="1"/>
</dbReference>
<dbReference type="KEGG" id="vg:36841706"/>
<protein>
    <submittedName>
        <fullName evidence="3">Uncharacterized protein</fullName>
    </submittedName>
</protein>
<evidence type="ECO:0000313" key="3">
    <source>
        <dbReference type="EMBL" id="AVK77251.1"/>
    </source>
</evidence>
<dbReference type="RefSeq" id="YP_009481247.1">
    <property type="nucleotide sequence ID" value="NC_037665.1"/>
</dbReference>
<evidence type="ECO:0000256" key="1">
    <source>
        <dbReference type="SAM" id="MobiDB-lite"/>
    </source>
</evidence>
<sequence>MEAAPSIQGETGSRVGWVVAAVAVLLSLIIAGLIVYGLAVRHRVPPDDRHGGLLPIEPVTPSTPIQPVTPVLPIDPQPSRQQRLPDGNYRIRWGKTGPYVGATSPSQGGSGDVKAILVDAGSAIVWTFTSTNASYVGGGQWTTPASVGLSTGGAWLLPTPILVQGAGVPLTALRAWAPTRGIAADGSIHGGALHNLAYVGCVRPTTSGAVGDGLSLYGDCDRNALGWFFEPAS</sequence>
<accession>A0A2U7UGT9</accession>
<organism evidence="3">
    <name type="scientific">Pandoravirus macleodensis</name>
    <dbReference type="NCBI Taxonomy" id="2107707"/>
    <lineage>
        <taxon>Viruses</taxon>
        <taxon>Pandoravirus</taxon>
    </lineage>
</organism>
<proteinExistence type="predicted"/>
<evidence type="ECO:0000256" key="2">
    <source>
        <dbReference type="SAM" id="Phobius"/>
    </source>
</evidence>
<dbReference type="InterPro" id="IPR043883">
    <property type="entry name" value="DUF5849"/>
</dbReference>
<dbReference type="Proteomes" id="UP000249758">
    <property type="component" value="Segment"/>
</dbReference>
<keyword evidence="2" id="KW-0812">Transmembrane</keyword>